<evidence type="ECO:0000256" key="2">
    <source>
        <dbReference type="SAM" id="MobiDB-lite"/>
    </source>
</evidence>
<dbReference type="PROSITE" id="PS01332">
    <property type="entry name" value="HTH_RRF2_1"/>
    <property type="match status" value="1"/>
</dbReference>
<dbReference type="InterPro" id="IPR030489">
    <property type="entry name" value="TR_Rrf2-type_CS"/>
</dbReference>
<proteinExistence type="predicted"/>
<dbReference type="SUPFAM" id="SSF46785">
    <property type="entry name" value="Winged helix' DNA-binding domain"/>
    <property type="match status" value="1"/>
</dbReference>
<feature type="compositionally biased region" description="Basic and acidic residues" evidence="2">
    <location>
        <begin position="142"/>
        <end position="164"/>
    </location>
</feature>
<accession>A0A1M5ET54</accession>
<name>A0A1M5ET54_9BACT</name>
<dbReference type="InterPro" id="IPR000944">
    <property type="entry name" value="Tscrpt_reg_Rrf2"/>
</dbReference>
<dbReference type="Gene3D" id="1.10.10.10">
    <property type="entry name" value="Winged helix-like DNA-binding domain superfamily/Winged helix DNA-binding domain"/>
    <property type="match status" value="1"/>
</dbReference>
<dbReference type="Pfam" id="PF02082">
    <property type="entry name" value="Rrf2"/>
    <property type="match status" value="1"/>
</dbReference>
<dbReference type="EMBL" id="FQVB01000028">
    <property type="protein sequence ID" value="SHF82311.1"/>
    <property type="molecule type" value="Genomic_DNA"/>
</dbReference>
<dbReference type="RefSeq" id="WP_178371992.1">
    <property type="nucleotide sequence ID" value="NZ_FQVB01000028.1"/>
</dbReference>
<dbReference type="GO" id="GO:0003700">
    <property type="term" value="F:DNA-binding transcription factor activity"/>
    <property type="evidence" value="ECO:0007669"/>
    <property type="project" value="TreeGrafter"/>
</dbReference>
<evidence type="ECO:0000313" key="3">
    <source>
        <dbReference type="EMBL" id="SHF82311.1"/>
    </source>
</evidence>
<dbReference type="STRING" id="1121391.SAMN02745206_02728"/>
<dbReference type="InterPro" id="IPR036390">
    <property type="entry name" value="WH_DNA-bd_sf"/>
</dbReference>
<feature type="region of interest" description="Disordered" evidence="2">
    <location>
        <begin position="140"/>
        <end position="164"/>
    </location>
</feature>
<dbReference type="NCBIfam" id="TIGR00738">
    <property type="entry name" value="rrf2_super"/>
    <property type="match status" value="1"/>
</dbReference>
<evidence type="ECO:0000313" key="4">
    <source>
        <dbReference type="Proteomes" id="UP000184076"/>
    </source>
</evidence>
<dbReference type="PANTHER" id="PTHR33221:SF5">
    <property type="entry name" value="HTH-TYPE TRANSCRIPTIONAL REGULATOR ISCR"/>
    <property type="match status" value="1"/>
</dbReference>
<dbReference type="Proteomes" id="UP000184076">
    <property type="component" value="Unassembled WGS sequence"/>
</dbReference>
<gene>
    <name evidence="3" type="ORF">SAMN02745206_02728</name>
</gene>
<keyword evidence="1" id="KW-0238">DNA-binding</keyword>
<dbReference type="AlphaFoldDB" id="A0A1M5ET54"/>
<evidence type="ECO:0000256" key="1">
    <source>
        <dbReference type="ARBA" id="ARBA00023125"/>
    </source>
</evidence>
<sequence>MVKMSTKSRYGTRLVLDMARHYGQGPVQLADIARRQQVSVKYLEQLVIPLKLAGLIESVRGVKGGYLLTMEPRLITVGRVVDVLERGQNLVPCTDDPEKCRRAPFCATRCVWVDVERAIRDTLDSYTYQDLLEMEDTLMGGKGEDHVQPDRDGSFYESEERGSA</sequence>
<organism evidence="3 4">
    <name type="scientific">Desulfacinum infernum DSM 9756</name>
    <dbReference type="NCBI Taxonomy" id="1121391"/>
    <lineage>
        <taxon>Bacteria</taxon>
        <taxon>Pseudomonadati</taxon>
        <taxon>Thermodesulfobacteriota</taxon>
        <taxon>Syntrophobacteria</taxon>
        <taxon>Syntrophobacterales</taxon>
        <taxon>Syntrophobacteraceae</taxon>
        <taxon>Desulfacinum</taxon>
    </lineage>
</organism>
<dbReference type="PROSITE" id="PS51197">
    <property type="entry name" value="HTH_RRF2_2"/>
    <property type="match status" value="1"/>
</dbReference>
<dbReference type="PANTHER" id="PTHR33221">
    <property type="entry name" value="WINGED HELIX-TURN-HELIX TRANSCRIPTIONAL REGULATOR, RRF2 FAMILY"/>
    <property type="match status" value="1"/>
</dbReference>
<dbReference type="GO" id="GO:0003677">
    <property type="term" value="F:DNA binding"/>
    <property type="evidence" value="ECO:0007669"/>
    <property type="project" value="UniProtKB-KW"/>
</dbReference>
<keyword evidence="4" id="KW-1185">Reference proteome</keyword>
<dbReference type="InterPro" id="IPR036388">
    <property type="entry name" value="WH-like_DNA-bd_sf"/>
</dbReference>
<dbReference type="GO" id="GO:0005829">
    <property type="term" value="C:cytosol"/>
    <property type="evidence" value="ECO:0007669"/>
    <property type="project" value="TreeGrafter"/>
</dbReference>
<protein>
    <submittedName>
        <fullName evidence="3">Transcriptional regulator, BadM/Rrf2 family</fullName>
    </submittedName>
</protein>
<reference evidence="4" key="1">
    <citation type="submission" date="2016-11" db="EMBL/GenBank/DDBJ databases">
        <authorList>
            <person name="Varghese N."/>
            <person name="Submissions S."/>
        </authorList>
    </citation>
    <scope>NUCLEOTIDE SEQUENCE [LARGE SCALE GENOMIC DNA]</scope>
    <source>
        <strain evidence="4">DSM 9756</strain>
    </source>
</reference>